<dbReference type="NCBIfam" id="TIGR00361">
    <property type="entry name" value="ComEC_Rec2"/>
    <property type="match status" value="1"/>
</dbReference>
<dbReference type="Gene3D" id="3.60.15.10">
    <property type="entry name" value="Ribonuclease Z/Hydroxyacylglutathione hydrolase-like"/>
    <property type="match status" value="1"/>
</dbReference>
<evidence type="ECO:0000256" key="5">
    <source>
        <dbReference type="ARBA" id="ARBA00023136"/>
    </source>
</evidence>
<keyword evidence="3 6" id="KW-0812">Transmembrane</keyword>
<comment type="caution">
    <text evidence="8">The sequence shown here is derived from an EMBL/GenBank/DDBJ whole genome shotgun (WGS) entry which is preliminary data.</text>
</comment>
<feature type="transmembrane region" description="Helical" evidence="6">
    <location>
        <begin position="44"/>
        <end position="75"/>
    </location>
</feature>
<dbReference type="NCBIfam" id="TIGR00360">
    <property type="entry name" value="ComEC_N-term"/>
    <property type="match status" value="1"/>
</dbReference>
<dbReference type="InterPro" id="IPR001279">
    <property type="entry name" value="Metallo-B-lactamas"/>
</dbReference>
<name>A0A2P4R854_9LACO</name>
<dbReference type="EMBL" id="PPWZ01000019">
    <property type="protein sequence ID" value="POH37439.1"/>
    <property type="molecule type" value="Genomic_DNA"/>
</dbReference>
<feature type="transmembrane region" description="Helical" evidence="6">
    <location>
        <begin position="81"/>
        <end position="101"/>
    </location>
</feature>
<evidence type="ECO:0000313" key="8">
    <source>
        <dbReference type="EMBL" id="POH37439.1"/>
    </source>
</evidence>
<keyword evidence="2" id="KW-1003">Cell membrane</keyword>
<gene>
    <name evidence="8" type="ORF">C2R26_03010</name>
</gene>
<evidence type="ECO:0000256" key="2">
    <source>
        <dbReference type="ARBA" id="ARBA00022475"/>
    </source>
</evidence>
<evidence type="ECO:0000256" key="1">
    <source>
        <dbReference type="ARBA" id="ARBA00004651"/>
    </source>
</evidence>
<feature type="transmembrane region" description="Helical" evidence="6">
    <location>
        <begin position="15"/>
        <end position="32"/>
    </location>
</feature>
<dbReference type="GO" id="GO:0005886">
    <property type="term" value="C:plasma membrane"/>
    <property type="evidence" value="ECO:0007669"/>
    <property type="project" value="UniProtKB-SubCell"/>
</dbReference>
<evidence type="ECO:0000259" key="7">
    <source>
        <dbReference type="SMART" id="SM00849"/>
    </source>
</evidence>
<keyword evidence="5 6" id="KW-0472">Membrane</keyword>
<feature type="transmembrane region" description="Helical" evidence="6">
    <location>
        <begin position="194"/>
        <end position="213"/>
    </location>
</feature>
<dbReference type="PANTHER" id="PTHR30619:SF1">
    <property type="entry name" value="RECOMBINATION PROTEIN 2"/>
    <property type="match status" value="1"/>
</dbReference>
<organism evidence="8">
    <name type="scientific">Companilactobacillus formosensis</name>
    <dbReference type="NCBI Taxonomy" id="1617889"/>
    <lineage>
        <taxon>Bacteria</taxon>
        <taxon>Bacillati</taxon>
        <taxon>Bacillota</taxon>
        <taxon>Bacilli</taxon>
        <taxon>Lactobacillales</taxon>
        <taxon>Lactobacillaceae</taxon>
        <taxon>Companilactobacillus</taxon>
    </lineage>
</organism>
<sequence length="489" mass="56280">MLLPCYGILVGSRSGIWRAIVLAMVGIIFGKFKLKYTRLDIFSITLLICLWIYPFTLAEMGGQLSFLLSFAILYLYRGSKLLLTTLKMILVGLPVICFYTYQFNWLTLLINLIFVPIFTYLILPFTIISSLTVGWPLWKIPNNFFGWMYGLFDKIAHAKNLIFVTGQIPSFWVIILIIIVLLYVETKTLRNKYLWIYMLIFIGCVAMNKFPLFGSVNLVDVGQGDSLVITTPLNRKTFMIDVAGKLRFPMPSWAKHETSNQVDNSTIPFLKHQGISRIDKLFLTHKDVDHVGNLETMLSKFSVKEVNFGIGLENNPRIQAAMKHHPEVKFKNLQQDDVVDTGFIKWRVLWPKTKGIGENGDSLTLLARIKNKKWLFTGDLDSESEKEILKDHQFQADYLKVGHHGSKTATSDQLLSMLKPKVGFISAGVNNRYGHPNKETLKRLQKHQVQYFNTADYGMISWYYYFFNNEEKITTFLKGDLVENSRTKE</sequence>
<dbReference type="InterPro" id="IPR052159">
    <property type="entry name" value="Competence_DNA_uptake"/>
</dbReference>
<dbReference type="InterPro" id="IPR036866">
    <property type="entry name" value="RibonucZ/Hydroxyglut_hydro"/>
</dbReference>
<dbReference type="InterPro" id="IPR004477">
    <property type="entry name" value="ComEC_N"/>
</dbReference>
<feature type="transmembrane region" description="Helical" evidence="6">
    <location>
        <begin position="158"/>
        <end position="182"/>
    </location>
</feature>
<dbReference type="AlphaFoldDB" id="A0A2P4R854"/>
<dbReference type="SMART" id="SM00849">
    <property type="entry name" value="Lactamase_B"/>
    <property type="match status" value="1"/>
</dbReference>
<proteinExistence type="predicted"/>
<dbReference type="PANTHER" id="PTHR30619">
    <property type="entry name" value="DNA INTERNALIZATION/COMPETENCE PROTEIN COMEC/REC2"/>
    <property type="match status" value="1"/>
</dbReference>
<reference evidence="8" key="1">
    <citation type="submission" date="2018-01" db="EMBL/GenBank/DDBJ databases">
        <title>Genome sequnecing of Lactobacillus formosensis KACC 18721.</title>
        <authorList>
            <person name="Kim S.-J."/>
            <person name="Heo J."/>
        </authorList>
    </citation>
    <scope>NUCLEOTIDE SEQUENCE</scope>
    <source>
        <strain evidence="8">KACC 18721</strain>
    </source>
</reference>
<feature type="domain" description="Metallo-beta-lactamase" evidence="7">
    <location>
        <begin position="223"/>
        <end position="429"/>
    </location>
</feature>
<dbReference type="Pfam" id="PF00753">
    <property type="entry name" value="Lactamase_B"/>
    <property type="match status" value="1"/>
</dbReference>
<accession>A0A2P4R854</accession>
<feature type="transmembrane region" description="Helical" evidence="6">
    <location>
        <begin position="108"/>
        <end position="138"/>
    </location>
</feature>
<evidence type="ECO:0000256" key="4">
    <source>
        <dbReference type="ARBA" id="ARBA00022989"/>
    </source>
</evidence>
<dbReference type="SUPFAM" id="SSF56281">
    <property type="entry name" value="Metallo-hydrolase/oxidoreductase"/>
    <property type="match status" value="1"/>
</dbReference>
<dbReference type="Pfam" id="PF03772">
    <property type="entry name" value="Competence"/>
    <property type="match status" value="1"/>
</dbReference>
<evidence type="ECO:0000256" key="6">
    <source>
        <dbReference type="SAM" id="Phobius"/>
    </source>
</evidence>
<comment type="subcellular location">
    <subcellularLocation>
        <location evidence="1">Cell membrane</location>
        <topology evidence="1">Multi-pass membrane protein</topology>
    </subcellularLocation>
</comment>
<dbReference type="InterPro" id="IPR035681">
    <property type="entry name" value="ComA-like_MBL"/>
</dbReference>
<evidence type="ECO:0000256" key="3">
    <source>
        <dbReference type="ARBA" id="ARBA00022692"/>
    </source>
</evidence>
<keyword evidence="4 6" id="KW-1133">Transmembrane helix</keyword>
<dbReference type="InterPro" id="IPR004797">
    <property type="entry name" value="Competence_ComEC/Rec2"/>
</dbReference>
<protein>
    <submittedName>
        <fullName evidence="8">DNA internalization-related competence protein ComEC/Rec2</fullName>
    </submittedName>
</protein>
<dbReference type="CDD" id="cd07731">
    <property type="entry name" value="ComA-like_MBL-fold"/>
    <property type="match status" value="1"/>
</dbReference>
<dbReference type="GO" id="GO:0030420">
    <property type="term" value="P:establishment of competence for transformation"/>
    <property type="evidence" value="ECO:0007669"/>
    <property type="project" value="InterPro"/>
</dbReference>